<accession>A0A1B2DHF5</accession>
<dbReference type="RefSeq" id="WP_237163459.1">
    <property type="nucleotide sequence ID" value="NZ_CP016808.1"/>
</dbReference>
<keyword evidence="2" id="KW-0378">Hydrolase</keyword>
<dbReference type="SUPFAM" id="SSF49303">
    <property type="entry name" value="beta-Galactosidase/glucuronidase domain"/>
    <property type="match status" value="1"/>
</dbReference>
<feature type="domain" description="Glycoside hydrolase family 2 catalytic" evidence="5">
    <location>
        <begin position="278"/>
        <end position="427"/>
    </location>
</feature>
<dbReference type="SUPFAM" id="SSF49785">
    <property type="entry name" value="Galactose-binding domain-like"/>
    <property type="match status" value="1"/>
</dbReference>
<comment type="similarity">
    <text evidence="1">Belongs to the glycosyl hydrolase 2 family.</text>
</comment>
<evidence type="ECO:0000259" key="5">
    <source>
        <dbReference type="Pfam" id="PF02836"/>
    </source>
</evidence>
<organism evidence="6">
    <name type="scientific">Paenibacillus sp. BIHB 4019</name>
    <dbReference type="NCBI Taxonomy" id="1870819"/>
    <lineage>
        <taxon>Bacteria</taxon>
        <taxon>Bacillati</taxon>
        <taxon>Bacillota</taxon>
        <taxon>Bacilli</taxon>
        <taxon>Bacillales</taxon>
        <taxon>Paenibacillaceae</taxon>
        <taxon>Paenibacillus</taxon>
    </lineage>
</organism>
<dbReference type="Gene3D" id="2.60.40.10">
    <property type="entry name" value="Immunoglobulins"/>
    <property type="match status" value="1"/>
</dbReference>
<dbReference type="SUPFAM" id="SSF51445">
    <property type="entry name" value="(Trans)glycosidases"/>
    <property type="match status" value="1"/>
</dbReference>
<dbReference type="EMBL" id="CP016808">
    <property type="protein sequence ID" value="ANY67160.1"/>
    <property type="molecule type" value="Genomic_DNA"/>
</dbReference>
<dbReference type="PANTHER" id="PTHR42732:SF1">
    <property type="entry name" value="BETA-MANNOSIDASE"/>
    <property type="match status" value="1"/>
</dbReference>
<dbReference type="PANTHER" id="PTHR42732">
    <property type="entry name" value="BETA-GALACTOSIDASE"/>
    <property type="match status" value="1"/>
</dbReference>
<dbReference type="Gene3D" id="3.20.20.80">
    <property type="entry name" value="Glycosidases"/>
    <property type="match status" value="1"/>
</dbReference>
<dbReference type="GO" id="GO:0005975">
    <property type="term" value="P:carbohydrate metabolic process"/>
    <property type="evidence" value="ECO:0007669"/>
    <property type="project" value="InterPro"/>
</dbReference>
<dbReference type="InterPro" id="IPR013783">
    <property type="entry name" value="Ig-like_fold"/>
</dbReference>
<reference evidence="6" key="1">
    <citation type="submission" date="2016-08" db="EMBL/GenBank/DDBJ databases">
        <title>Complete Genome Seqeunce of Paenibacillus sp. BIHB 4019 from tea rhizoplane.</title>
        <authorList>
            <person name="Thakur R."/>
            <person name="Swarnkar M.K."/>
            <person name="Gulati A."/>
        </authorList>
    </citation>
    <scope>NUCLEOTIDE SEQUENCE [LARGE SCALE GENOMIC DNA]</scope>
    <source>
        <strain evidence="6">BIHB4019</strain>
    </source>
</reference>
<dbReference type="InterPro" id="IPR017853">
    <property type="entry name" value="GH"/>
</dbReference>
<evidence type="ECO:0000256" key="1">
    <source>
        <dbReference type="ARBA" id="ARBA00007401"/>
    </source>
</evidence>
<dbReference type="InterPro" id="IPR008979">
    <property type="entry name" value="Galactose-bd-like_sf"/>
</dbReference>
<protein>
    <submittedName>
        <fullName evidence="6">Beta-glucuronidase</fullName>
    </submittedName>
</protein>
<evidence type="ECO:0000256" key="3">
    <source>
        <dbReference type="ARBA" id="ARBA00023295"/>
    </source>
</evidence>
<proteinExistence type="inferred from homology"/>
<dbReference type="InterPro" id="IPR006102">
    <property type="entry name" value="Ig-like_GH2"/>
</dbReference>
<dbReference type="GO" id="GO:0004553">
    <property type="term" value="F:hydrolase activity, hydrolyzing O-glycosyl compounds"/>
    <property type="evidence" value="ECO:0007669"/>
    <property type="project" value="InterPro"/>
</dbReference>
<sequence length="940" mass="105858">MRSDILLTKINLEGEWKLQLDKDKSGLSQPFTDSIKLPGTTSYARKGPKNETKLVGALTDEYAFEGYAWYSREVEIPKGLAEKTCFLYLERTRMTTVWVGDREVGSRDSLNTPHLYELTGLLQSGPQTITIRVDNTDYPTKGGHMTSPDTQTNWNGITGRIELQFYSESYLTDIQLYPNLSARSVKVEAGVQGAFNGSLTVSAASWNSEAVHTVAEKEYSFASQAISLEYALGQDALLWSEATPHLYTVSICLKDETGEIVDQQQRSFGLREFRTDGNKFTINGSKTFLRGKHDGLIFPLTGYAPTDVEEWLRILGISRSYGINHYRFHTCCPPEAAFTAADMLGIYMEPELPFWGTITEATDERHNQAEQDYLISEGYAILKAFGNHPSFVMMSLGNELWGSRAKIDAILQAYKAFDSRPLYTQGSNNHQFSPAVLEHDDFFCGVRFSKERLFRGSYAMCDAPLGHVQTDVPGTLKDYDDQIVPPDFHHNEGASSEAGGVIQIQYGTEAKAVQLGDASGEWIPRIPVISHEIGQYATYPNYGEIEKYTGSLKAENFILFQERLREKGLDHLSSSYFESSGQLAVACYKEELEAAFRSRKLAGFQLLDLQDFSGQGTALVGVLDAFMDSKGLITPEEWRTFCSDAVLMARFAKYNYTSTERFDAHVELCWYRNQPPGAIKLQWELADGQRILASGTAEAEIGGEQNDIDICELSIEMPAVDVMTKAVLSLRIVETDIRKSYDLWIYPQQVEAELSKVHRFESLTAEALALLEQGEKVWLMPKPEHISHGIEGFYSTDFWCYPMFRSISESMNRPVPVGTMGLLVDNSHPVFRDFPCEPHSTYPWWSIVSHSKSIIMDGTSREWSPIVQTIDNFERNHKLGFLFECRVGKGKLLICSLDADKVLETPEGKQFLSSVIKYMESEQFKPQYEAGVTELLELIQ</sequence>
<dbReference type="InterPro" id="IPR051913">
    <property type="entry name" value="GH2_Domain-Containing"/>
</dbReference>
<keyword evidence="3" id="KW-0326">Glycosidase</keyword>
<dbReference type="InterPro" id="IPR006103">
    <property type="entry name" value="Glyco_hydro_2_cat"/>
</dbReference>
<evidence type="ECO:0000313" key="6">
    <source>
        <dbReference type="EMBL" id="ANY67160.1"/>
    </source>
</evidence>
<gene>
    <name evidence="6" type="ORF">BBD42_12310</name>
</gene>
<dbReference type="InterPro" id="IPR036156">
    <property type="entry name" value="Beta-gal/glucu_dom_sf"/>
</dbReference>
<dbReference type="Pfam" id="PF00703">
    <property type="entry name" value="Glyco_hydro_2"/>
    <property type="match status" value="1"/>
</dbReference>
<feature type="domain" description="Glycoside hydrolase family 2 immunoglobulin-like beta-sandwich" evidence="4">
    <location>
        <begin position="170"/>
        <end position="271"/>
    </location>
</feature>
<name>A0A1B2DHF5_9BACL</name>
<dbReference type="AlphaFoldDB" id="A0A1B2DHF5"/>
<evidence type="ECO:0000259" key="4">
    <source>
        <dbReference type="Pfam" id="PF00703"/>
    </source>
</evidence>
<dbReference type="Gene3D" id="2.60.120.260">
    <property type="entry name" value="Galactose-binding domain-like"/>
    <property type="match status" value="1"/>
</dbReference>
<evidence type="ECO:0000256" key="2">
    <source>
        <dbReference type="ARBA" id="ARBA00022801"/>
    </source>
</evidence>
<dbReference type="Pfam" id="PF02836">
    <property type="entry name" value="Glyco_hydro_2_C"/>
    <property type="match status" value="1"/>
</dbReference>